<comment type="caution">
    <text evidence="1">The sequence shown here is derived from an EMBL/GenBank/DDBJ whole genome shotgun (WGS) entry which is preliminary data.</text>
</comment>
<keyword evidence="2" id="KW-1185">Reference proteome</keyword>
<dbReference type="EMBL" id="JACJQU010000026">
    <property type="protein sequence ID" value="MBD2296624.1"/>
    <property type="molecule type" value="Genomic_DNA"/>
</dbReference>
<gene>
    <name evidence="1" type="ORF">H6G06_24860</name>
</gene>
<dbReference type="RefSeq" id="WP_190564742.1">
    <property type="nucleotide sequence ID" value="NZ_JACJQU010000026.1"/>
</dbReference>
<name>A0A926WMR6_9NOST</name>
<protein>
    <submittedName>
        <fullName evidence="1">Uncharacterized protein</fullName>
    </submittedName>
</protein>
<accession>A0A926WMR6</accession>
<proteinExistence type="predicted"/>
<dbReference type="Proteomes" id="UP000662185">
    <property type="component" value="Unassembled WGS sequence"/>
</dbReference>
<dbReference type="AlphaFoldDB" id="A0A926WMR6"/>
<evidence type="ECO:0000313" key="1">
    <source>
        <dbReference type="EMBL" id="MBD2296624.1"/>
    </source>
</evidence>
<reference evidence="2" key="1">
    <citation type="journal article" date="2020" name="ISME J.">
        <title>Comparative genomics reveals insights into cyanobacterial evolution and habitat adaptation.</title>
        <authorList>
            <person name="Chen M.Y."/>
            <person name="Teng W.K."/>
            <person name="Zhao L."/>
            <person name="Hu C.X."/>
            <person name="Zhou Y.K."/>
            <person name="Han B.P."/>
            <person name="Song L.R."/>
            <person name="Shu W.S."/>
        </authorList>
    </citation>
    <scope>NUCLEOTIDE SEQUENCE [LARGE SCALE GENOMIC DNA]</scope>
    <source>
        <strain evidence="2">FACHB-251</strain>
    </source>
</reference>
<evidence type="ECO:0000313" key="2">
    <source>
        <dbReference type="Proteomes" id="UP000662185"/>
    </source>
</evidence>
<sequence length="124" mass="13598">MNRYLITGITTAIVWEASLSKAWTQPPPCISPSLPTVTKSLNSVQKSNVIVIGKVPDSPYIVVVPGNSNQLLNFVRRYVADAFLAQHRLGAYVYAGGSSRRGDAECLSNFLRSQGLDARVVYFH</sequence>
<organism evidence="1 2">
    <name type="scientific">Anabaena sphaerica FACHB-251</name>
    <dbReference type="NCBI Taxonomy" id="2692883"/>
    <lineage>
        <taxon>Bacteria</taxon>
        <taxon>Bacillati</taxon>
        <taxon>Cyanobacteriota</taxon>
        <taxon>Cyanophyceae</taxon>
        <taxon>Nostocales</taxon>
        <taxon>Nostocaceae</taxon>
        <taxon>Anabaena</taxon>
    </lineage>
</organism>